<organism evidence="3 7">
    <name type="scientific">Escherichia coli</name>
    <dbReference type="NCBI Taxonomy" id="562"/>
    <lineage>
        <taxon>Bacteria</taxon>
        <taxon>Pseudomonadati</taxon>
        <taxon>Pseudomonadota</taxon>
        <taxon>Gammaproteobacteria</taxon>
        <taxon>Enterobacterales</taxon>
        <taxon>Enterobacteriaceae</taxon>
        <taxon>Escherichia</taxon>
    </lineage>
</organism>
<proteinExistence type="predicted"/>
<sequence length="163" mass="18081">MSGFANTKADMAFLKSRFNKNLAAGEKLIGSEYWMTIKGYEHLSVLVRTAQLPEMTREDVEDYAPGGMKFNQHGPLRNSGEFQVTCAETIEGAVLAAVKQMVYGKEYLEITLQAAAESNSGNHKGLIRTYSHCKVYSDAVDFSSEDVTAVVKPSLRIVYNWAE</sequence>
<reference evidence="4 5" key="1">
    <citation type="submission" date="2018-06" db="EMBL/GenBank/DDBJ databases">
        <authorList>
            <consortium name="Pathogen Informatics"/>
            <person name="Doyle S."/>
        </authorList>
    </citation>
    <scope>NUCLEOTIDE SEQUENCE [LARGE SCALE GENOMIC DNA]</scope>
    <source>
        <strain evidence="4 5">NCTC10082</strain>
    </source>
</reference>
<dbReference type="RefSeq" id="WP_000012433.1">
    <property type="nucleotide sequence ID" value="NZ_AP018576.1"/>
</dbReference>
<gene>
    <name evidence="1" type="ORF">E2863_05549</name>
    <name evidence="3" type="ORF">GQM13_23115</name>
    <name evidence="2" type="ORF">GQM21_24815</name>
    <name evidence="4" type="ORF">NCTC10082_05874</name>
</gene>
<dbReference type="EMBL" id="AP018804">
    <property type="protein sequence ID" value="BBF56950.1"/>
    <property type="molecule type" value="Genomic_DNA"/>
</dbReference>
<geneLocation type="plasmid" evidence="1 6">
    <name>pE2863-2</name>
</geneLocation>
<evidence type="ECO:0000313" key="6">
    <source>
        <dbReference type="Proteomes" id="UP000281900"/>
    </source>
</evidence>
<evidence type="ECO:0000313" key="7">
    <source>
        <dbReference type="Proteomes" id="UP000430081"/>
    </source>
</evidence>
<reference evidence="1 6" key="2">
    <citation type="submission" date="2018-07" db="EMBL/GenBank/DDBJ databases">
        <title>Genomic analysis of colistin resistant EHEC isolated from cattle in Japan.</title>
        <authorList>
            <person name="Kusumoto M."/>
            <person name="Misumi W."/>
            <person name="Ogura Y."/>
            <person name="Hayashi T."/>
            <person name="Akiba M."/>
        </authorList>
    </citation>
    <scope>NUCLEOTIDE SEQUENCE [LARGE SCALE GENOMIC DNA]</scope>
    <source>
        <strain evidence="1 6">E2863</strain>
        <plasmid evidence="1 6">pE2863-2</plasmid>
    </source>
</reference>
<dbReference type="AlphaFoldDB" id="A0A2S8JP44"/>
<evidence type="ECO:0000313" key="3">
    <source>
        <dbReference type="EMBL" id="MWL06302.1"/>
    </source>
</evidence>
<reference evidence="7 8" key="3">
    <citation type="submission" date="2019-12" db="EMBL/GenBank/DDBJ databases">
        <title>Enteriobacteria Tanzani isolates_10432.</title>
        <authorList>
            <person name="Subbiah M."/>
            <person name="Call D."/>
        </authorList>
    </citation>
    <scope>NUCLEOTIDE SEQUENCE [LARGE SCALE GENOMIC DNA]</scope>
    <source>
        <strain evidence="3 7">10432wG7</strain>
        <strain evidence="2 8">10432wG8</strain>
    </source>
</reference>
<evidence type="ECO:0000313" key="4">
    <source>
        <dbReference type="EMBL" id="STE74637.1"/>
    </source>
</evidence>
<dbReference type="EMBL" id="WTML01000203">
    <property type="protein sequence ID" value="MWL00341.1"/>
    <property type="molecule type" value="Genomic_DNA"/>
</dbReference>
<dbReference type="Proteomes" id="UP000255164">
    <property type="component" value="Unassembled WGS sequence"/>
</dbReference>
<name>A0A2S8JP44_ECOLX</name>
<accession>A0A2S8JP44</accession>
<dbReference type="Proteomes" id="UP000281900">
    <property type="component" value="Plasmid pE2863-2"/>
</dbReference>
<dbReference type="Proteomes" id="UP000462271">
    <property type="component" value="Unassembled WGS sequence"/>
</dbReference>
<keyword evidence="1" id="KW-0614">Plasmid</keyword>
<evidence type="ECO:0000313" key="8">
    <source>
        <dbReference type="Proteomes" id="UP000462271"/>
    </source>
</evidence>
<evidence type="ECO:0000313" key="1">
    <source>
        <dbReference type="EMBL" id="BBF56950.1"/>
    </source>
</evidence>
<dbReference type="EMBL" id="UFZA01000007">
    <property type="protein sequence ID" value="STE74637.1"/>
    <property type="molecule type" value="Genomic_DNA"/>
</dbReference>
<dbReference type="EMBL" id="WTMQ01000013">
    <property type="protein sequence ID" value="MWL06302.1"/>
    <property type="molecule type" value="Genomic_DNA"/>
</dbReference>
<evidence type="ECO:0000313" key="5">
    <source>
        <dbReference type="Proteomes" id="UP000255164"/>
    </source>
</evidence>
<protein>
    <submittedName>
        <fullName evidence="3 4">Baseplate protein</fullName>
    </submittedName>
</protein>
<dbReference type="Proteomes" id="UP000430081">
    <property type="component" value="Unassembled WGS sequence"/>
</dbReference>
<evidence type="ECO:0000313" key="2">
    <source>
        <dbReference type="EMBL" id="MWL00341.1"/>
    </source>
</evidence>